<dbReference type="AlphaFoldDB" id="A0A448X4G1"/>
<sequence>MTNCYERQQYQCRALLHAVRRVYTSQSPSSFLTSVEQQTRTLATQIDDAAAAESIAAIQAQSIQANRVEDNKSGEEDEEVDNEYDEEAEEELEVEEEEEKQAEIEERGLVYSNKEALEVEFNYGSTGKDYELTPPRSRKIDHVRHVPLHDDYRSADDQSRLGRCLTRDFKPEDASQCTSGLVKPASELTGLIAEAKTSVKTISVSNRSSGCHGDILLPVEHNSADFEYLSHILPPMLRSRQSRQFQVAQLPAHSVRNSNTANSVLTTELELQRAHIARLLGPSAVTMGEAELDMTALLLQRMSAAYLTEQARRNARKKSFFAKALRKKVSHLKLR</sequence>
<feature type="compositionally biased region" description="Acidic residues" evidence="1">
    <location>
        <begin position="75"/>
        <end position="100"/>
    </location>
</feature>
<dbReference type="EMBL" id="CAAALY010090320">
    <property type="protein sequence ID" value="VEL27844.1"/>
    <property type="molecule type" value="Genomic_DNA"/>
</dbReference>
<accession>A0A448X4G1</accession>
<dbReference type="Proteomes" id="UP000784294">
    <property type="component" value="Unassembled WGS sequence"/>
</dbReference>
<proteinExistence type="predicted"/>
<keyword evidence="3" id="KW-1185">Reference proteome</keyword>
<evidence type="ECO:0000313" key="3">
    <source>
        <dbReference type="Proteomes" id="UP000784294"/>
    </source>
</evidence>
<name>A0A448X4G1_9PLAT</name>
<feature type="region of interest" description="Disordered" evidence="1">
    <location>
        <begin position="65"/>
        <end position="103"/>
    </location>
</feature>
<organism evidence="2 3">
    <name type="scientific">Protopolystoma xenopodis</name>
    <dbReference type="NCBI Taxonomy" id="117903"/>
    <lineage>
        <taxon>Eukaryota</taxon>
        <taxon>Metazoa</taxon>
        <taxon>Spiralia</taxon>
        <taxon>Lophotrochozoa</taxon>
        <taxon>Platyhelminthes</taxon>
        <taxon>Monogenea</taxon>
        <taxon>Polyopisthocotylea</taxon>
        <taxon>Polystomatidea</taxon>
        <taxon>Polystomatidae</taxon>
        <taxon>Protopolystoma</taxon>
    </lineage>
</organism>
<evidence type="ECO:0000313" key="2">
    <source>
        <dbReference type="EMBL" id="VEL27844.1"/>
    </source>
</evidence>
<comment type="caution">
    <text evidence="2">The sequence shown here is derived from an EMBL/GenBank/DDBJ whole genome shotgun (WGS) entry which is preliminary data.</text>
</comment>
<protein>
    <submittedName>
        <fullName evidence="2">Uncharacterized protein</fullName>
    </submittedName>
</protein>
<evidence type="ECO:0000256" key="1">
    <source>
        <dbReference type="SAM" id="MobiDB-lite"/>
    </source>
</evidence>
<reference evidence="2" key="1">
    <citation type="submission" date="2018-11" db="EMBL/GenBank/DDBJ databases">
        <authorList>
            <consortium name="Pathogen Informatics"/>
        </authorList>
    </citation>
    <scope>NUCLEOTIDE SEQUENCE</scope>
</reference>
<gene>
    <name evidence="2" type="ORF">PXEA_LOCUS21284</name>
</gene>